<protein>
    <submittedName>
        <fullName evidence="1">Uncharacterized protein</fullName>
    </submittedName>
</protein>
<evidence type="ECO:0000313" key="1">
    <source>
        <dbReference type="EMBL" id="CAD7199449.1"/>
    </source>
</evidence>
<sequence>MSLAHAHIYSAVIGSPYKRVRRKLKLGNFYGEKPPQVHPTEIRTSISPSSTVELNTISALANYATEAGESTELANIVGLIVSYVYSDPTESERAINFARNYILTMGRMMSTWGLSPMSIDISTVKDVAQLDSRAAYAANHRKSVHRLSRQSGLFINSSHTVLHRTLKIYPTKSVSSRNCCQETWKDLKLIVTDFNMFIDSKEYECFTSILVKNIAASAHKQFRKHVEQESTLTLNEWMLTLDQVKLPWP</sequence>
<proteinExistence type="predicted"/>
<reference evidence="1" key="1">
    <citation type="submission" date="2020-11" db="EMBL/GenBank/DDBJ databases">
        <authorList>
            <person name="Tran Van P."/>
        </authorList>
    </citation>
    <scope>NUCLEOTIDE SEQUENCE</scope>
</reference>
<dbReference type="AlphaFoldDB" id="A0A7R8Z7N7"/>
<gene>
    <name evidence="1" type="ORF">TDIB3V08_LOCUS5698</name>
</gene>
<dbReference type="EMBL" id="OA566787">
    <property type="protein sequence ID" value="CAD7199449.1"/>
    <property type="molecule type" value="Genomic_DNA"/>
</dbReference>
<organism evidence="1">
    <name type="scientific">Timema douglasi</name>
    <name type="common">Walking stick</name>
    <dbReference type="NCBI Taxonomy" id="61478"/>
    <lineage>
        <taxon>Eukaryota</taxon>
        <taxon>Metazoa</taxon>
        <taxon>Ecdysozoa</taxon>
        <taxon>Arthropoda</taxon>
        <taxon>Hexapoda</taxon>
        <taxon>Insecta</taxon>
        <taxon>Pterygota</taxon>
        <taxon>Neoptera</taxon>
        <taxon>Polyneoptera</taxon>
        <taxon>Phasmatodea</taxon>
        <taxon>Timematodea</taxon>
        <taxon>Timematoidea</taxon>
        <taxon>Timematidae</taxon>
        <taxon>Timema</taxon>
    </lineage>
</organism>
<accession>A0A7R8Z7N7</accession>
<name>A0A7R8Z7N7_TIMDO</name>